<dbReference type="Pfam" id="PF02586">
    <property type="entry name" value="SRAP"/>
    <property type="match status" value="1"/>
</dbReference>
<dbReference type="RefSeq" id="WP_182839456.1">
    <property type="nucleotide sequence ID" value="NZ_BAAABQ010000017.1"/>
</dbReference>
<comment type="caution">
    <text evidence="9">The sequence shown here is derived from an EMBL/GenBank/DDBJ whole genome shotgun (WGS) entry which is preliminary data.</text>
</comment>
<evidence type="ECO:0000313" key="10">
    <source>
        <dbReference type="Proteomes" id="UP000517916"/>
    </source>
</evidence>
<dbReference type="InterPro" id="IPR003738">
    <property type="entry name" value="SRAP"/>
</dbReference>
<keyword evidence="10" id="KW-1185">Reference proteome</keyword>
<evidence type="ECO:0000256" key="8">
    <source>
        <dbReference type="RuleBase" id="RU364100"/>
    </source>
</evidence>
<dbReference type="Proteomes" id="UP000517916">
    <property type="component" value="Unassembled WGS sequence"/>
</dbReference>
<keyword evidence="7" id="KW-0456">Lyase</keyword>
<dbReference type="PANTHER" id="PTHR13604">
    <property type="entry name" value="DC12-RELATED"/>
    <property type="match status" value="1"/>
</dbReference>
<dbReference type="Gene3D" id="3.90.1680.10">
    <property type="entry name" value="SOS response associated peptidase-like"/>
    <property type="match status" value="1"/>
</dbReference>
<evidence type="ECO:0000256" key="5">
    <source>
        <dbReference type="ARBA" id="ARBA00023124"/>
    </source>
</evidence>
<accession>A0ABR6BSJ2</accession>
<evidence type="ECO:0000256" key="6">
    <source>
        <dbReference type="ARBA" id="ARBA00023125"/>
    </source>
</evidence>
<evidence type="ECO:0000256" key="2">
    <source>
        <dbReference type="ARBA" id="ARBA00022670"/>
    </source>
</evidence>
<keyword evidence="5" id="KW-0190">Covalent protein-DNA linkage</keyword>
<keyword evidence="3" id="KW-0227">DNA damage</keyword>
<name>A0ABR6BSJ2_9PSEU</name>
<evidence type="ECO:0000256" key="1">
    <source>
        <dbReference type="ARBA" id="ARBA00008136"/>
    </source>
</evidence>
<dbReference type="EC" id="3.4.-.-" evidence="8"/>
<proteinExistence type="inferred from homology"/>
<comment type="similarity">
    <text evidence="1 8">Belongs to the SOS response-associated peptidase family.</text>
</comment>
<protein>
    <recommendedName>
        <fullName evidence="8">Abasic site processing protein</fullName>
        <ecNumber evidence="8">3.4.-.-</ecNumber>
    </recommendedName>
</protein>
<evidence type="ECO:0000256" key="7">
    <source>
        <dbReference type="ARBA" id="ARBA00023239"/>
    </source>
</evidence>
<keyword evidence="2 8" id="KW-0645">Protease</keyword>
<dbReference type="EMBL" id="JACJID010000005">
    <property type="protein sequence ID" value="MBA8929544.1"/>
    <property type="molecule type" value="Genomic_DNA"/>
</dbReference>
<evidence type="ECO:0000313" key="9">
    <source>
        <dbReference type="EMBL" id="MBA8929544.1"/>
    </source>
</evidence>
<dbReference type="PANTHER" id="PTHR13604:SF0">
    <property type="entry name" value="ABASIC SITE PROCESSING PROTEIN HMCES"/>
    <property type="match status" value="1"/>
</dbReference>
<keyword evidence="6" id="KW-0238">DNA-binding</keyword>
<evidence type="ECO:0000256" key="3">
    <source>
        <dbReference type="ARBA" id="ARBA00022763"/>
    </source>
</evidence>
<gene>
    <name evidence="9" type="ORF">BC739_006762</name>
</gene>
<dbReference type="InterPro" id="IPR036590">
    <property type="entry name" value="SRAP-like"/>
</dbReference>
<evidence type="ECO:0000256" key="4">
    <source>
        <dbReference type="ARBA" id="ARBA00022801"/>
    </source>
</evidence>
<dbReference type="SUPFAM" id="SSF143081">
    <property type="entry name" value="BB1717-like"/>
    <property type="match status" value="1"/>
</dbReference>
<keyword evidence="4 8" id="KW-0378">Hydrolase</keyword>
<sequence>MCGRCASTRSSATLAAEFDAIDQVGDAARPSYNVAPTQQVRVVLERSPRDEPDAPPQRRLTTARWGLVPSWAKDPKIGSRMINARAESFLEKPSFKAAARRRRALIPADGYYEWQKTSDGAKVPHFLHRGDELLALAGLYELWRDPERADDDPDRWRLTCTILTTTAPDTLGHVHDRCPVIIPQELHEDWLDPSITDPAAVHDLLAGVPQPHLEPRVVSSRVNNVHNDTPDLIEPANRA</sequence>
<reference evidence="9 10" key="1">
    <citation type="submission" date="2020-08" db="EMBL/GenBank/DDBJ databases">
        <title>Genomic Encyclopedia of Archaeal and Bacterial Type Strains, Phase II (KMG-II): from individual species to whole genera.</title>
        <authorList>
            <person name="Goeker M."/>
        </authorList>
    </citation>
    <scope>NUCLEOTIDE SEQUENCE [LARGE SCALE GENOMIC DNA]</scope>
    <source>
        <strain evidence="9 10">DSM 43850</strain>
    </source>
</reference>
<organism evidence="9 10">
    <name type="scientific">Kutzneria viridogrisea</name>
    <dbReference type="NCBI Taxonomy" id="47990"/>
    <lineage>
        <taxon>Bacteria</taxon>
        <taxon>Bacillati</taxon>
        <taxon>Actinomycetota</taxon>
        <taxon>Actinomycetes</taxon>
        <taxon>Pseudonocardiales</taxon>
        <taxon>Pseudonocardiaceae</taxon>
        <taxon>Kutzneria</taxon>
    </lineage>
</organism>